<name>A0A8J9VXE3_BRALA</name>
<protein>
    <submittedName>
        <fullName evidence="2">Hypp5517 protein</fullName>
    </submittedName>
</protein>
<keyword evidence="3" id="KW-1185">Reference proteome</keyword>
<dbReference type="AlphaFoldDB" id="A0A8J9VXE3"/>
<proteinExistence type="predicted"/>
<dbReference type="OrthoDB" id="5970722at2759"/>
<reference evidence="2" key="1">
    <citation type="submission" date="2022-01" db="EMBL/GenBank/DDBJ databases">
        <authorList>
            <person name="Braso-Vives M."/>
        </authorList>
    </citation>
    <scope>NUCLEOTIDE SEQUENCE</scope>
</reference>
<evidence type="ECO:0000313" key="3">
    <source>
        <dbReference type="Proteomes" id="UP000838412"/>
    </source>
</evidence>
<sequence>MTMFGPHVPHVHQVMPNIVRSSMSVASRTSMAEKTAPRLRRGPDQTTLSAILRPGSGHDRKSGFWSPKCPKPPDPGIFCRVEELHAVVLWLFS</sequence>
<accession>A0A8J9VXE3</accession>
<organism evidence="2 3">
    <name type="scientific">Branchiostoma lanceolatum</name>
    <name type="common">Common lancelet</name>
    <name type="synonym">Amphioxus lanceolatum</name>
    <dbReference type="NCBI Taxonomy" id="7740"/>
    <lineage>
        <taxon>Eukaryota</taxon>
        <taxon>Metazoa</taxon>
        <taxon>Chordata</taxon>
        <taxon>Cephalochordata</taxon>
        <taxon>Leptocardii</taxon>
        <taxon>Amphioxiformes</taxon>
        <taxon>Branchiostomatidae</taxon>
        <taxon>Branchiostoma</taxon>
    </lineage>
</organism>
<evidence type="ECO:0000313" key="2">
    <source>
        <dbReference type="EMBL" id="CAH1238086.1"/>
    </source>
</evidence>
<dbReference type="EMBL" id="OV696695">
    <property type="protein sequence ID" value="CAH1238086.1"/>
    <property type="molecule type" value="Genomic_DNA"/>
</dbReference>
<gene>
    <name evidence="2" type="primary">Hypp5517</name>
    <name evidence="2" type="ORF">BLAG_LOCUS2835</name>
</gene>
<dbReference type="Proteomes" id="UP000838412">
    <property type="component" value="Chromosome 10"/>
</dbReference>
<evidence type="ECO:0000256" key="1">
    <source>
        <dbReference type="SAM" id="MobiDB-lite"/>
    </source>
</evidence>
<feature type="region of interest" description="Disordered" evidence="1">
    <location>
        <begin position="26"/>
        <end position="68"/>
    </location>
</feature>